<keyword evidence="7 12" id="KW-0067">ATP-binding</keyword>
<name>A0ABV3SCG9_9HYPH</name>
<dbReference type="SMART" id="SM00382">
    <property type="entry name" value="AAA"/>
    <property type="match status" value="1"/>
</dbReference>
<evidence type="ECO:0000256" key="9">
    <source>
        <dbReference type="ARBA" id="ARBA00023136"/>
    </source>
</evidence>
<evidence type="ECO:0000256" key="1">
    <source>
        <dbReference type="ARBA" id="ARBA00005417"/>
    </source>
</evidence>
<dbReference type="NCBIfam" id="NF008653">
    <property type="entry name" value="PRK11650.1"/>
    <property type="match status" value="1"/>
</dbReference>
<feature type="domain" description="ABC transporter" evidence="11">
    <location>
        <begin position="4"/>
        <end position="234"/>
    </location>
</feature>
<evidence type="ECO:0000313" key="12">
    <source>
        <dbReference type="EMBL" id="MEX0404433.1"/>
    </source>
</evidence>
<evidence type="ECO:0000256" key="6">
    <source>
        <dbReference type="ARBA" id="ARBA00022741"/>
    </source>
</evidence>
<dbReference type="InterPro" id="IPR012340">
    <property type="entry name" value="NA-bd_OB-fold"/>
</dbReference>
<dbReference type="CDD" id="cd03301">
    <property type="entry name" value="ABC_MalK_N"/>
    <property type="match status" value="1"/>
</dbReference>
<evidence type="ECO:0000313" key="13">
    <source>
        <dbReference type="Proteomes" id="UP001556692"/>
    </source>
</evidence>
<evidence type="ECO:0000259" key="11">
    <source>
        <dbReference type="PROSITE" id="PS50893"/>
    </source>
</evidence>
<evidence type="ECO:0000256" key="4">
    <source>
        <dbReference type="ARBA" id="ARBA00022519"/>
    </source>
</evidence>
<dbReference type="InterPro" id="IPR003439">
    <property type="entry name" value="ABC_transporter-like_ATP-bd"/>
</dbReference>
<proteinExistence type="inferred from homology"/>
<keyword evidence="8" id="KW-1278">Translocase</keyword>
<organism evidence="12 13">
    <name type="scientific">Aquibium pacificus</name>
    <dbReference type="NCBI Taxonomy" id="3153579"/>
    <lineage>
        <taxon>Bacteria</taxon>
        <taxon>Pseudomonadati</taxon>
        <taxon>Pseudomonadota</taxon>
        <taxon>Alphaproteobacteria</taxon>
        <taxon>Hyphomicrobiales</taxon>
        <taxon>Phyllobacteriaceae</taxon>
        <taxon>Aquibium</taxon>
    </lineage>
</organism>
<keyword evidence="6" id="KW-0547">Nucleotide-binding</keyword>
<comment type="caution">
    <text evidence="12">The sequence shown here is derived from an EMBL/GenBank/DDBJ whole genome shotgun (WGS) entry which is preliminary data.</text>
</comment>
<sequence>MASIDITNVHKVYGRTPAVRGLDLSVEDGSFLVILGPSGCGKSTLLRMIAGLEDITAGEIAIDGRVVNDIEPGRRGCAMVFQNYALYPHMTVAENVGYALKVAGIRQPERARRVARVAETLGLGDLLERKPAQLSGGQRQRVAMGRAMVREPGIFLFDEPLSNLDAKLRIQMRLEIKRLHRELKTTSVFVTHDQVEAMTLADRLVVMNQGLIEQVGTPAEVFRHPVSRFVANFLGSPPMNFLPAAIDRRGRAVVEGGHVPWPELCFDLPSGAAIEIGLRPGDLSLVAQAGADDVLPFDPEILEDLGNELHLHGSIGEISFAVALPAATLVPAGRLGLRAAPGAVHAFRREDGRRVEPRARSNPPAHESGEAAWRSLSLSFT</sequence>
<evidence type="ECO:0000256" key="7">
    <source>
        <dbReference type="ARBA" id="ARBA00022840"/>
    </source>
</evidence>
<evidence type="ECO:0000256" key="8">
    <source>
        <dbReference type="ARBA" id="ARBA00022967"/>
    </source>
</evidence>
<keyword evidence="2" id="KW-0813">Transport</keyword>
<keyword evidence="9" id="KW-0472">Membrane</keyword>
<dbReference type="RefSeq" id="WP_367952321.1">
    <property type="nucleotide sequence ID" value="NZ_JBDPGJ010000001.1"/>
</dbReference>
<evidence type="ECO:0000256" key="3">
    <source>
        <dbReference type="ARBA" id="ARBA00022475"/>
    </source>
</evidence>
<keyword evidence="5" id="KW-0762">Sugar transport</keyword>
<keyword evidence="3" id="KW-1003">Cell membrane</keyword>
<dbReference type="InterPro" id="IPR003593">
    <property type="entry name" value="AAA+_ATPase"/>
</dbReference>
<evidence type="ECO:0000256" key="5">
    <source>
        <dbReference type="ARBA" id="ARBA00022597"/>
    </source>
</evidence>
<dbReference type="PROSITE" id="PS50893">
    <property type="entry name" value="ABC_TRANSPORTER_2"/>
    <property type="match status" value="1"/>
</dbReference>
<keyword evidence="13" id="KW-1185">Reference proteome</keyword>
<dbReference type="InterPro" id="IPR027417">
    <property type="entry name" value="P-loop_NTPase"/>
</dbReference>
<dbReference type="PANTHER" id="PTHR43875">
    <property type="entry name" value="MALTODEXTRIN IMPORT ATP-BINDING PROTEIN MSMX"/>
    <property type="match status" value="1"/>
</dbReference>
<reference evidence="12 13" key="1">
    <citation type="submission" date="2024-05" db="EMBL/GenBank/DDBJ databases">
        <authorList>
            <person name="Jiang F."/>
        </authorList>
    </citation>
    <scope>NUCLEOTIDE SEQUENCE [LARGE SCALE GENOMIC DNA]</scope>
    <source>
        <strain evidence="12 13">LZ166</strain>
    </source>
</reference>
<evidence type="ECO:0000256" key="2">
    <source>
        <dbReference type="ARBA" id="ARBA00022448"/>
    </source>
</evidence>
<keyword evidence="4" id="KW-0997">Cell inner membrane</keyword>
<dbReference type="SUPFAM" id="SSF52540">
    <property type="entry name" value="P-loop containing nucleoside triphosphate hydrolases"/>
    <property type="match status" value="1"/>
</dbReference>
<dbReference type="Gene3D" id="2.40.50.100">
    <property type="match status" value="1"/>
</dbReference>
<dbReference type="PROSITE" id="PS00211">
    <property type="entry name" value="ABC_TRANSPORTER_1"/>
    <property type="match status" value="1"/>
</dbReference>
<dbReference type="PANTHER" id="PTHR43875:SF12">
    <property type="entry name" value="SN-GLYCEROL-3-PHOSPHATE IMPORT ATP-BINDING PROTEIN UGPC"/>
    <property type="match status" value="1"/>
</dbReference>
<evidence type="ECO:0000256" key="10">
    <source>
        <dbReference type="SAM" id="MobiDB-lite"/>
    </source>
</evidence>
<dbReference type="InterPro" id="IPR008995">
    <property type="entry name" value="Mo/tungstate-bd_C_term_dom"/>
</dbReference>
<dbReference type="EMBL" id="JBDPGJ010000001">
    <property type="protein sequence ID" value="MEX0404433.1"/>
    <property type="molecule type" value="Genomic_DNA"/>
</dbReference>
<dbReference type="Pfam" id="PF17912">
    <property type="entry name" value="OB_MalK"/>
    <property type="match status" value="1"/>
</dbReference>
<accession>A0ABV3SCG9</accession>
<dbReference type="InterPro" id="IPR040582">
    <property type="entry name" value="OB_MalK-like"/>
</dbReference>
<dbReference type="InterPro" id="IPR017871">
    <property type="entry name" value="ABC_transporter-like_CS"/>
</dbReference>
<dbReference type="Pfam" id="PF00005">
    <property type="entry name" value="ABC_tran"/>
    <property type="match status" value="1"/>
</dbReference>
<dbReference type="Gene3D" id="3.40.50.300">
    <property type="entry name" value="P-loop containing nucleotide triphosphate hydrolases"/>
    <property type="match status" value="1"/>
</dbReference>
<dbReference type="InterPro" id="IPR015855">
    <property type="entry name" value="ABC_transpr_MalK-like"/>
</dbReference>
<feature type="region of interest" description="Disordered" evidence="10">
    <location>
        <begin position="351"/>
        <end position="370"/>
    </location>
</feature>
<dbReference type="SUPFAM" id="SSF50331">
    <property type="entry name" value="MOP-like"/>
    <property type="match status" value="1"/>
</dbReference>
<dbReference type="GO" id="GO:0005524">
    <property type="term" value="F:ATP binding"/>
    <property type="evidence" value="ECO:0007669"/>
    <property type="project" value="UniProtKB-KW"/>
</dbReference>
<dbReference type="Proteomes" id="UP001556692">
    <property type="component" value="Unassembled WGS sequence"/>
</dbReference>
<gene>
    <name evidence="12" type="primary">ugpC</name>
    <name evidence="12" type="ORF">ABGN05_02020</name>
</gene>
<comment type="similarity">
    <text evidence="1">Belongs to the ABC transporter superfamily.</text>
</comment>
<protein>
    <submittedName>
        <fullName evidence="12">Sn-glycerol-3-phosphate ABC transporter ATP-binding protein UgpC</fullName>
    </submittedName>
</protein>
<dbReference type="InterPro" id="IPR047641">
    <property type="entry name" value="ABC_transpr_MalK/UgpC-like"/>
</dbReference>
<dbReference type="Gene3D" id="2.40.50.140">
    <property type="entry name" value="Nucleic acid-binding proteins"/>
    <property type="match status" value="1"/>
</dbReference>